<dbReference type="SUPFAM" id="SSF103473">
    <property type="entry name" value="MFS general substrate transporter"/>
    <property type="match status" value="1"/>
</dbReference>
<evidence type="ECO:0000256" key="1">
    <source>
        <dbReference type="ARBA" id="ARBA00004127"/>
    </source>
</evidence>
<keyword evidence="4 6" id="KW-1133">Transmembrane helix</keyword>
<feature type="transmembrane region" description="Helical" evidence="6">
    <location>
        <begin position="118"/>
        <end position="139"/>
    </location>
</feature>
<gene>
    <name evidence="7" type="ORF">DCC81_00405</name>
</gene>
<comment type="caution">
    <text evidence="7">The sequence shown here is derived from an EMBL/GenBank/DDBJ whole genome shotgun (WGS) entry which is preliminary data.</text>
</comment>
<dbReference type="EMBL" id="QCYK01000001">
    <property type="protein sequence ID" value="PUZ27985.1"/>
    <property type="molecule type" value="Genomic_DNA"/>
</dbReference>
<feature type="transmembrane region" description="Helical" evidence="6">
    <location>
        <begin position="280"/>
        <end position="301"/>
    </location>
</feature>
<dbReference type="InterPro" id="IPR050495">
    <property type="entry name" value="ATG22/LtaA_families"/>
</dbReference>
<dbReference type="PANTHER" id="PTHR23519">
    <property type="entry name" value="AUTOPHAGY-RELATED PROTEIN 22"/>
    <property type="match status" value="1"/>
</dbReference>
<feature type="transmembrane region" description="Helical" evidence="6">
    <location>
        <begin position="12"/>
        <end position="36"/>
    </location>
</feature>
<feature type="transmembrane region" description="Helical" evidence="6">
    <location>
        <begin position="160"/>
        <end position="181"/>
    </location>
</feature>
<dbReference type="Pfam" id="PF11700">
    <property type="entry name" value="ATG22"/>
    <property type="match status" value="1"/>
</dbReference>
<feature type="transmembrane region" description="Helical" evidence="6">
    <location>
        <begin position="397"/>
        <end position="417"/>
    </location>
</feature>
<dbReference type="AlphaFoldDB" id="A0A2T7BJY5"/>
<feature type="transmembrane region" description="Helical" evidence="6">
    <location>
        <begin position="87"/>
        <end position="106"/>
    </location>
</feature>
<reference evidence="7 8" key="1">
    <citation type="submission" date="2018-04" db="EMBL/GenBank/DDBJ databases">
        <title>Chitinophaga fuyangensis sp. nov., isolated from soil in a chemical factory.</title>
        <authorList>
            <person name="Chen K."/>
        </authorList>
    </citation>
    <scope>NUCLEOTIDE SEQUENCE [LARGE SCALE GENOMIC DNA]</scope>
    <source>
        <strain evidence="7 8">LY-1</strain>
    </source>
</reference>
<keyword evidence="2" id="KW-0813">Transport</keyword>
<evidence type="ECO:0000256" key="3">
    <source>
        <dbReference type="ARBA" id="ARBA00022692"/>
    </source>
</evidence>
<keyword evidence="5 6" id="KW-0472">Membrane</keyword>
<evidence type="ECO:0000313" key="7">
    <source>
        <dbReference type="EMBL" id="PUZ27985.1"/>
    </source>
</evidence>
<comment type="subcellular location">
    <subcellularLocation>
        <location evidence="1">Endomembrane system</location>
        <topology evidence="1">Multi-pass membrane protein</topology>
    </subcellularLocation>
</comment>
<proteinExistence type="predicted"/>
<evidence type="ECO:0000256" key="4">
    <source>
        <dbReference type="ARBA" id="ARBA00022989"/>
    </source>
</evidence>
<dbReference type="InterPro" id="IPR024671">
    <property type="entry name" value="Atg22-like"/>
</dbReference>
<feature type="transmembrane region" description="Helical" evidence="6">
    <location>
        <begin position="187"/>
        <end position="210"/>
    </location>
</feature>
<evidence type="ECO:0000256" key="6">
    <source>
        <dbReference type="SAM" id="Phobius"/>
    </source>
</evidence>
<dbReference type="Gene3D" id="1.20.1250.20">
    <property type="entry name" value="MFS general substrate transporter like domains"/>
    <property type="match status" value="1"/>
</dbReference>
<dbReference type="InterPro" id="IPR036259">
    <property type="entry name" value="MFS_trans_sf"/>
</dbReference>
<organism evidence="7 8">
    <name type="scientific">Chitinophaga parva</name>
    <dbReference type="NCBI Taxonomy" id="2169414"/>
    <lineage>
        <taxon>Bacteria</taxon>
        <taxon>Pseudomonadati</taxon>
        <taxon>Bacteroidota</taxon>
        <taxon>Chitinophagia</taxon>
        <taxon>Chitinophagales</taxon>
        <taxon>Chitinophagaceae</taxon>
        <taxon>Chitinophaga</taxon>
    </lineage>
</organism>
<feature type="transmembrane region" description="Helical" evidence="6">
    <location>
        <begin position="372"/>
        <end position="391"/>
    </location>
</feature>
<name>A0A2T7BJY5_9BACT</name>
<dbReference type="GO" id="GO:0012505">
    <property type="term" value="C:endomembrane system"/>
    <property type="evidence" value="ECO:0007669"/>
    <property type="project" value="UniProtKB-SubCell"/>
</dbReference>
<dbReference type="RefSeq" id="WP_108684626.1">
    <property type="nucleotide sequence ID" value="NZ_QCYK01000001.1"/>
</dbReference>
<keyword evidence="8" id="KW-1185">Reference proteome</keyword>
<evidence type="ECO:0000256" key="5">
    <source>
        <dbReference type="ARBA" id="ARBA00023136"/>
    </source>
</evidence>
<dbReference type="Proteomes" id="UP000244450">
    <property type="component" value="Unassembled WGS sequence"/>
</dbReference>
<evidence type="ECO:0000256" key="2">
    <source>
        <dbReference type="ARBA" id="ARBA00022448"/>
    </source>
</evidence>
<keyword evidence="3 6" id="KW-0812">Transmembrane</keyword>
<sequence>MQITAPKKVLNGWAMYDWANSVFNLVITTTFFPIYFNKATPADIRLFGSTFHNSVLYDYTAALAFLIVALMSPILSSIADTRGNKKIFLRFFTTLGSIACSALYFFKDSVFGSGETMALYGLACLLFSTIGYCGGLVFYNSYLPEIAAPEDRDRVSAKGFAMGYIGSVLLQLIGFAMVLTMKDPVKPLLITFLLVGIWWFGFAQLTFAVLPASRAPKTTKGNIWKDGFTELGMVWQQVKHLPVLKRYLAGFFFYSMGVQTVMLAATFFGAEVLHLDATKLIVTIVIIQLVAIAGANLMSWLSGKIGNLSVIMIVVLIWIGICIAGYFMQTATDFYILASVVGLVMGGIQSLSRSTYSKLMPETEDTTSFFSFYDVAEKISIVIGMFSFGFIHQLTGSMRQSVLALGVFFIIGLLWVFSAQQKQKQLA</sequence>
<protein>
    <submittedName>
        <fullName evidence="7">MFS transporter</fullName>
    </submittedName>
</protein>
<feature type="transmembrane region" description="Helical" evidence="6">
    <location>
        <begin position="247"/>
        <end position="268"/>
    </location>
</feature>
<feature type="transmembrane region" description="Helical" evidence="6">
    <location>
        <begin position="308"/>
        <end position="328"/>
    </location>
</feature>
<dbReference type="PANTHER" id="PTHR23519:SF1">
    <property type="entry name" value="AUTOPHAGY-RELATED PROTEIN 22"/>
    <property type="match status" value="1"/>
</dbReference>
<accession>A0A2T7BJY5</accession>
<feature type="transmembrane region" description="Helical" evidence="6">
    <location>
        <begin position="334"/>
        <end position="351"/>
    </location>
</feature>
<evidence type="ECO:0000313" key="8">
    <source>
        <dbReference type="Proteomes" id="UP000244450"/>
    </source>
</evidence>
<feature type="transmembrane region" description="Helical" evidence="6">
    <location>
        <begin position="56"/>
        <end position="75"/>
    </location>
</feature>
<dbReference type="OrthoDB" id="9768783at2"/>